<evidence type="ECO:0000256" key="1">
    <source>
        <dbReference type="SAM" id="Phobius"/>
    </source>
</evidence>
<accession>A0ABT3HVI0</accession>
<evidence type="ECO:0000313" key="2">
    <source>
        <dbReference type="EMBL" id="MCW3167796.1"/>
    </source>
</evidence>
<keyword evidence="3" id="KW-1185">Reference proteome</keyword>
<reference evidence="2" key="1">
    <citation type="submission" date="2022-10" db="EMBL/GenBank/DDBJ databases">
        <title>Chryseobacterium babae sp. nov. isolated from the gut of the beetle Oryctes rhinoceros, and Chryseobacterium kimseyorum sp. nov., isolated from a stick insect rearing cage.</title>
        <authorList>
            <person name="Shelomi M."/>
            <person name="Han C.-J."/>
            <person name="Chen W.-M."/>
            <person name="Chen H.-K."/>
            <person name="Liaw S.-J."/>
            <person name="Muhle E."/>
            <person name="Clermont D."/>
        </authorList>
    </citation>
    <scope>NUCLEOTIDE SEQUENCE</scope>
    <source>
        <strain evidence="2">09-1422</strain>
    </source>
</reference>
<keyword evidence="1" id="KW-0812">Transmembrane</keyword>
<organism evidence="2 3">
    <name type="scientific">Chryseobacterium kimseyorum</name>
    <dbReference type="NCBI Taxonomy" id="2984028"/>
    <lineage>
        <taxon>Bacteria</taxon>
        <taxon>Pseudomonadati</taxon>
        <taxon>Bacteroidota</taxon>
        <taxon>Flavobacteriia</taxon>
        <taxon>Flavobacteriales</taxon>
        <taxon>Weeksellaceae</taxon>
        <taxon>Chryseobacterium group</taxon>
        <taxon>Chryseobacterium</taxon>
    </lineage>
</organism>
<dbReference type="RefSeq" id="WP_264749034.1">
    <property type="nucleotide sequence ID" value="NZ_JAPDHW010000002.1"/>
</dbReference>
<gene>
    <name evidence="2" type="ORF">OMO38_04565</name>
</gene>
<name>A0ABT3HVI0_9FLAO</name>
<evidence type="ECO:0000313" key="3">
    <source>
        <dbReference type="Proteomes" id="UP001163731"/>
    </source>
</evidence>
<dbReference type="Proteomes" id="UP001163731">
    <property type="component" value="Unassembled WGS sequence"/>
</dbReference>
<keyword evidence="1" id="KW-1133">Transmembrane helix</keyword>
<comment type="caution">
    <text evidence="2">The sequence shown here is derived from an EMBL/GenBank/DDBJ whole genome shotgun (WGS) entry which is preliminary data.</text>
</comment>
<dbReference type="EMBL" id="JAPDHW010000002">
    <property type="protein sequence ID" value="MCW3167796.1"/>
    <property type="molecule type" value="Genomic_DNA"/>
</dbReference>
<keyword evidence="1" id="KW-0472">Membrane</keyword>
<protein>
    <submittedName>
        <fullName evidence="2">Uncharacterized protein</fullName>
    </submittedName>
</protein>
<sequence length="189" mass="21753">MSKTQTKEKITFDFSTFWRKIFLCAFAFIINFSFAQIYINEGAMIYDAEKSTALIADSSVCKLPHTAIENRIAEEKFNGDDHTFKPSKNAAKTVERTIAEKKTEIKKIQNTVKFNPHSKSEEFFLINDESYCAMISISLLKHNAVLSKTLNLKSDLKRTFKTLKNSDFKRIATSDYHPDYRSRPPPVFS</sequence>
<proteinExistence type="predicted"/>
<feature type="transmembrane region" description="Helical" evidence="1">
    <location>
        <begin position="21"/>
        <end position="39"/>
    </location>
</feature>